<keyword evidence="7 12" id="KW-0520">NAD</keyword>
<protein>
    <recommendedName>
        <fullName evidence="3 14">Dihydrolipoyl dehydrogenase</fullName>
        <ecNumber evidence="2 14">1.8.1.4</ecNumber>
    </recommendedName>
</protein>
<evidence type="ECO:0000256" key="14">
    <source>
        <dbReference type="RuleBase" id="RU003692"/>
    </source>
</evidence>
<dbReference type="InterPro" id="IPR016156">
    <property type="entry name" value="FAD/NAD-linked_Rdtase_dimer_sf"/>
</dbReference>
<keyword evidence="12" id="KW-0547">Nucleotide-binding</keyword>
<dbReference type="RefSeq" id="WP_097553285.1">
    <property type="nucleotide sequence ID" value="NZ_PCMW01000007.1"/>
</dbReference>
<keyword evidence="8" id="KW-1015">Disulfide bond</keyword>
<feature type="binding site" evidence="12">
    <location>
        <position position="204"/>
    </location>
    <ligand>
        <name>NAD(+)</name>
        <dbReference type="ChEBI" id="CHEBI:57540"/>
    </ligand>
</feature>
<keyword evidence="9 14" id="KW-0676">Redox-active center</keyword>
<dbReference type="InterPro" id="IPR036188">
    <property type="entry name" value="FAD/NAD-bd_sf"/>
</dbReference>
<evidence type="ECO:0000256" key="6">
    <source>
        <dbReference type="ARBA" id="ARBA00023002"/>
    </source>
</evidence>
<feature type="binding site" evidence="12">
    <location>
        <position position="51"/>
    </location>
    <ligand>
        <name>FAD</name>
        <dbReference type="ChEBI" id="CHEBI:57692"/>
    </ligand>
</feature>
<evidence type="ECO:0000259" key="16">
    <source>
        <dbReference type="Pfam" id="PF07992"/>
    </source>
</evidence>
<dbReference type="PROSITE" id="PS00076">
    <property type="entry name" value="PYRIDINE_REDOX_1"/>
    <property type="match status" value="1"/>
</dbReference>
<proteinExistence type="inferred from homology"/>
<feature type="disulfide bond" description="Redox-active" evidence="13">
    <location>
        <begin position="42"/>
        <end position="47"/>
    </location>
</feature>
<dbReference type="AlphaFoldDB" id="A0A2H3KM30"/>
<evidence type="ECO:0000313" key="17">
    <source>
        <dbReference type="EMBL" id="PDS26882.1"/>
    </source>
</evidence>
<feature type="domain" description="Pyridine nucleotide-disulphide oxidoreductase dimerisation" evidence="15">
    <location>
        <begin position="347"/>
        <end position="456"/>
    </location>
</feature>
<feature type="binding site" evidence="12">
    <location>
        <begin position="319"/>
        <end position="322"/>
    </location>
    <ligand>
        <name>FAD</name>
        <dbReference type="ChEBI" id="CHEBI:57692"/>
    </ligand>
</feature>
<feature type="active site" description="Proton acceptor" evidence="11">
    <location>
        <position position="445"/>
    </location>
</feature>
<dbReference type="InterPro" id="IPR012999">
    <property type="entry name" value="Pyr_OxRdtase_I_AS"/>
</dbReference>
<dbReference type="EMBL" id="PCMW01000007">
    <property type="protein sequence ID" value="PDS26882.1"/>
    <property type="molecule type" value="Genomic_DNA"/>
</dbReference>
<feature type="domain" description="FAD/NAD(P)-binding" evidence="16">
    <location>
        <begin position="4"/>
        <end position="328"/>
    </location>
</feature>
<dbReference type="PIRSF" id="PIRSF000350">
    <property type="entry name" value="Mercury_reductase_MerA"/>
    <property type="match status" value="1"/>
</dbReference>
<dbReference type="InterPro" id="IPR050151">
    <property type="entry name" value="Class-I_Pyr_Nuc-Dis_Oxidored"/>
</dbReference>
<dbReference type="PRINTS" id="PR00411">
    <property type="entry name" value="PNDRDTASEI"/>
</dbReference>
<gene>
    <name evidence="17" type="primary">lpdA</name>
    <name evidence="17" type="ORF">B0A77_01310</name>
</gene>
<dbReference type="InterPro" id="IPR004099">
    <property type="entry name" value="Pyr_nucl-diS_OxRdtase_dimer"/>
</dbReference>
<feature type="binding site" evidence="12">
    <location>
        <position position="272"/>
    </location>
    <ligand>
        <name>NAD(+)</name>
        <dbReference type="ChEBI" id="CHEBI:57540"/>
    </ligand>
</feature>
<dbReference type="GO" id="GO:0004148">
    <property type="term" value="F:dihydrolipoyl dehydrogenase (NADH) activity"/>
    <property type="evidence" value="ECO:0007669"/>
    <property type="project" value="UniProtKB-EC"/>
</dbReference>
<accession>A0A2H3KM30</accession>
<dbReference type="PANTHER" id="PTHR22912:SF151">
    <property type="entry name" value="DIHYDROLIPOYL DEHYDROGENASE, MITOCHONDRIAL"/>
    <property type="match status" value="1"/>
</dbReference>
<dbReference type="Gene3D" id="3.30.390.30">
    <property type="match status" value="1"/>
</dbReference>
<feature type="binding site" evidence="12">
    <location>
        <begin position="181"/>
        <end position="188"/>
    </location>
    <ligand>
        <name>NAD(+)</name>
        <dbReference type="ChEBI" id="CHEBI:57540"/>
    </ligand>
</feature>
<dbReference type="SUPFAM" id="SSF51905">
    <property type="entry name" value="FAD/NAD(P)-binding domain"/>
    <property type="match status" value="1"/>
</dbReference>
<keyword evidence="6 14" id="KW-0560">Oxidoreductase</keyword>
<dbReference type="Gene3D" id="3.50.50.60">
    <property type="entry name" value="FAD/NAD(P)-binding domain"/>
    <property type="match status" value="2"/>
</dbReference>
<evidence type="ECO:0000256" key="3">
    <source>
        <dbReference type="ARBA" id="ARBA00016961"/>
    </source>
</evidence>
<name>A0A2H3KM30_9FLAO</name>
<dbReference type="SUPFAM" id="SSF55424">
    <property type="entry name" value="FAD/NAD-linked reductases, dimerisation (C-terminal) domain"/>
    <property type="match status" value="1"/>
</dbReference>
<evidence type="ECO:0000256" key="7">
    <source>
        <dbReference type="ARBA" id="ARBA00023027"/>
    </source>
</evidence>
<feature type="binding site" evidence="12">
    <location>
        <position position="313"/>
    </location>
    <ligand>
        <name>FAD</name>
        <dbReference type="ChEBI" id="CHEBI:57692"/>
    </ligand>
</feature>
<dbReference type="InterPro" id="IPR023753">
    <property type="entry name" value="FAD/NAD-binding_dom"/>
</dbReference>
<comment type="miscellaneous">
    <text evidence="14">The active site is a redox-active disulfide bond.</text>
</comment>
<dbReference type="GO" id="GO:0006103">
    <property type="term" value="P:2-oxoglutarate metabolic process"/>
    <property type="evidence" value="ECO:0007669"/>
    <property type="project" value="TreeGrafter"/>
</dbReference>
<evidence type="ECO:0000256" key="8">
    <source>
        <dbReference type="ARBA" id="ARBA00023157"/>
    </source>
</evidence>
<evidence type="ECO:0000256" key="9">
    <source>
        <dbReference type="ARBA" id="ARBA00023284"/>
    </source>
</evidence>
<evidence type="ECO:0000256" key="13">
    <source>
        <dbReference type="PIRSR" id="PIRSR000350-4"/>
    </source>
</evidence>
<dbReference type="Proteomes" id="UP000220828">
    <property type="component" value="Unassembled WGS sequence"/>
</dbReference>
<keyword evidence="5 12" id="KW-0274">FAD</keyword>
<organism evidence="17 18">
    <name type="scientific">Flavobacterium branchiophilum</name>
    <dbReference type="NCBI Taxonomy" id="55197"/>
    <lineage>
        <taxon>Bacteria</taxon>
        <taxon>Pseudomonadati</taxon>
        <taxon>Bacteroidota</taxon>
        <taxon>Flavobacteriia</taxon>
        <taxon>Flavobacteriales</taxon>
        <taxon>Flavobacteriaceae</taxon>
        <taxon>Flavobacterium</taxon>
    </lineage>
</organism>
<dbReference type="PRINTS" id="PR00368">
    <property type="entry name" value="FADPNR"/>
</dbReference>
<reference evidence="17 18" key="1">
    <citation type="submission" date="2017-09" db="EMBL/GenBank/DDBJ databases">
        <title>Whole genomes of Flavobacteriaceae.</title>
        <authorList>
            <person name="Stine C."/>
            <person name="Li C."/>
            <person name="Tadesse D."/>
        </authorList>
    </citation>
    <scope>NUCLEOTIDE SEQUENCE [LARGE SCALE GENOMIC DNA]</scope>
    <source>
        <strain evidence="17 18">ATCC 35036</strain>
    </source>
</reference>
<sequence>MSSFDVVVIGSGPGGYVSAIRCAQLGFKTAIIEKYSTLGGTCLNVGCIPSKALLSSSHHYSDLAHLADHGIEISGDIAFNLEKMIARKQAVVDQTSGGVKFLMDKNKITVFEGLGSFIDANTIAIAKADGTTETLSTKNVIIATGSKPSNLPFIKIDKERIITSTEALKLKEVPKHLVVIGGGVIGIELGQVYLRLGAQVSVVEYLDRIIPGMDAALSKELTKVLKKQGMKFYTSHKVKSVERSGEGVVVQAENAKGEMITLEGDYSLVSVGRRPYTDGLNAANAGVKITDRGQIEVNDHLQTNIPNIYAIGDVVRGAMLAHKAEEEGVLVAEILAGQKPHIDYNLIPGVVYTWPEVAAVGKTEEQLKEAGIAFKSGSFPFKALGRARASADLDGFVKILADAKTDEVLGIHIIGARAADLIAEAVTAMEYRASAEDISRMSHAHPTFAEAIKEAALAATENRALHV</sequence>
<dbReference type="GO" id="GO:0050660">
    <property type="term" value="F:flavin adenine dinucleotide binding"/>
    <property type="evidence" value="ECO:0007669"/>
    <property type="project" value="InterPro"/>
</dbReference>
<dbReference type="NCBIfam" id="TIGR01350">
    <property type="entry name" value="lipoamide_DH"/>
    <property type="match status" value="1"/>
</dbReference>
<evidence type="ECO:0000256" key="4">
    <source>
        <dbReference type="ARBA" id="ARBA00022630"/>
    </source>
</evidence>
<evidence type="ECO:0000256" key="12">
    <source>
        <dbReference type="PIRSR" id="PIRSR000350-3"/>
    </source>
</evidence>
<feature type="binding site" evidence="12">
    <location>
        <begin position="144"/>
        <end position="146"/>
    </location>
    <ligand>
        <name>FAD</name>
        <dbReference type="ChEBI" id="CHEBI:57692"/>
    </ligand>
</feature>
<dbReference type="OrthoDB" id="9800167at2"/>
<dbReference type="GO" id="GO:0005737">
    <property type="term" value="C:cytoplasm"/>
    <property type="evidence" value="ECO:0007669"/>
    <property type="project" value="UniProtKB-ARBA"/>
</dbReference>
<dbReference type="Pfam" id="PF07992">
    <property type="entry name" value="Pyr_redox_2"/>
    <property type="match status" value="1"/>
</dbReference>
<evidence type="ECO:0000313" key="18">
    <source>
        <dbReference type="Proteomes" id="UP000220828"/>
    </source>
</evidence>
<dbReference type="PANTHER" id="PTHR22912">
    <property type="entry name" value="DISULFIDE OXIDOREDUCTASE"/>
    <property type="match status" value="1"/>
</dbReference>
<dbReference type="EC" id="1.8.1.4" evidence="2 14"/>
<evidence type="ECO:0000259" key="15">
    <source>
        <dbReference type="Pfam" id="PF02852"/>
    </source>
</evidence>
<dbReference type="FunFam" id="3.30.390.30:FF:000001">
    <property type="entry name" value="Dihydrolipoyl dehydrogenase"/>
    <property type="match status" value="1"/>
</dbReference>
<comment type="similarity">
    <text evidence="1 14">Belongs to the class-I pyridine nucleotide-disulfide oxidoreductase family.</text>
</comment>
<dbReference type="InterPro" id="IPR001100">
    <property type="entry name" value="Pyr_nuc-diS_OxRdtase"/>
</dbReference>
<feature type="binding site" evidence="12">
    <location>
        <position position="115"/>
    </location>
    <ligand>
        <name>FAD</name>
        <dbReference type="ChEBI" id="CHEBI:57692"/>
    </ligand>
</feature>
<comment type="cofactor">
    <cofactor evidence="12 14">
        <name>FAD</name>
        <dbReference type="ChEBI" id="CHEBI:57692"/>
    </cofactor>
    <text evidence="12 14">Binds 1 FAD per subunit.</text>
</comment>
<keyword evidence="4 14" id="KW-0285">Flavoprotein</keyword>
<dbReference type="FunFam" id="3.50.50.60:FF:000001">
    <property type="entry name" value="Dihydrolipoyl dehydrogenase, mitochondrial"/>
    <property type="match status" value="1"/>
</dbReference>
<evidence type="ECO:0000256" key="5">
    <source>
        <dbReference type="ARBA" id="ARBA00022827"/>
    </source>
</evidence>
<evidence type="ECO:0000256" key="1">
    <source>
        <dbReference type="ARBA" id="ARBA00007532"/>
    </source>
</evidence>
<comment type="caution">
    <text evidence="17">The sequence shown here is derived from an EMBL/GenBank/DDBJ whole genome shotgun (WGS) entry which is preliminary data.</text>
</comment>
<evidence type="ECO:0000256" key="11">
    <source>
        <dbReference type="PIRSR" id="PIRSR000350-2"/>
    </source>
</evidence>
<evidence type="ECO:0000256" key="2">
    <source>
        <dbReference type="ARBA" id="ARBA00012608"/>
    </source>
</evidence>
<evidence type="ECO:0000256" key="10">
    <source>
        <dbReference type="ARBA" id="ARBA00049187"/>
    </source>
</evidence>
<dbReference type="InterPro" id="IPR006258">
    <property type="entry name" value="Lipoamide_DH"/>
</dbReference>
<comment type="catalytic activity">
    <reaction evidence="10 14">
        <text>N(6)-[(R)-dihydrolipoyl]-L-lysyl-[protein] + NAD(+) = N(6)-[(R)-lipoyl]-L-lysyl-[protein] + NADH + H(+)</text>
        <dbReference type="Rhea" id="RHEA:15045"/>
        <dbReference type="Rhea" id="RHEA-COMP:10474"/>
        <dbReference type="Rhea" id="RHEA-COMP:10475"/>
        <dbReference type="ChEBI" id="CHEBI:15378"/>
        <dbReference type="ChEBI" id="CHEBI:57540"/>
        <dbReference type="ChEBI" id="CHEBI:57945"/>
        <dbReference type="ChEBI" id="CHEBI:83099"/>
        <dbReference type="ChEBI" id="CHEBI:83100"/>
        <dbReference type="EC" id="1.8.1.4"/>
    </reaction>
</comment>
<dbReference type="Pfam" id="PF02852">
    <property type="entry name" value="Pyr_redox_dim"/>
    <property type="match status" value="1"/>
</dbReference>